<dbReference type="PANTHER" id="PTHR43459:SF1">
    <property type="entry name" value="EG:BACN32G11.4 PROTEIN"/>
    <property type="match status" value="1"/>
</dbReference>
<accession>A0ABP4PQH2</accession>
<dbReference type="EMBL" id="BAAAPH010000017">
    <property type="protein sequence ID" value="GAA1588415.1"/>
    <property type="molecule type" value="Genomic_DNA"/>
</dbReference>
<sequence>MSDPTTPTCSPTPTTPSTSSNPTTASTDANTAGSDRADTTAAHTGGAEAATTAAHTGGAEAAAPRAADDASAGSADAGAGDTASGGSADAGAGSVGYSVDAGVATITLNRPDAMNALDTPTKILLRDTILAAADDPGVRVVVLTGTGRAFCVGQDLKEHIGLLQANDQEALWSTVPDHYAPIAQALAEMPKPVIAAVNGVAAGAGASMAFACDFRIVADTAGFNLAFTGIALSCDTGISWTLPRLIGHAKALELLYFPRTIPAPEALDLGLATSVVPSADLATAVADLATKLAQGPTIAYGAVRQSLSYSAAHTLAESLAFEATQMQRTGATQDHQNAVTSFVAKQKPTFTGQ</sequence>
<feature type="compositionally biased region" description="Low complexity" evidence="2">
    <location>
        <begin position="39"/>
        <end position="89"/>
    </location>
</feature>
<comment type="similarity">
    <text evidence="1">Belongs to the enoyl-CoA hydratase/isomerase family.</text>
</comment>
<evidence type="ECO:0008006" key="5">
    <source>
        <dbReference type="Google" id="ProtNLM"/>
    </source>
</evidence>
<dbReference type="Gene3D" id="3.90.226.10">
    <property type="entry name" value="2-enoyl-CoA Hydratase, Chain A, domain 1"/>
    <property type="match status" value="1"/>
</dbReference>
<feature type="compositionally biased region" description="Low complexity" evidence="2">
    <location>
        <begin position="1"/>
        <end position="31"/>
    </location>
</feature>
<dbReference type="Gene3D" id="1.10.12.10">
    <property type="entry name" value="Lyase 2-enoyl-coa Hydratase, Chain A, domain 2"/>
    <property type="match status" value="1"/>
</dbReference>
<feature type="region of interest" description="Disordered" evidence="2">
    <location>
        <begin position="1"/>
        <end position="89"/>
    </location>
</feature>
<dbReference type="RefSeq" id="WP_344236967.1">
    <property type="nucleotide sequence ID" value="NZ_BAAAPH010000017.1"/>
</dbReference>
<dbReference type="Pfam" id="PF00378">
    <property type="entry name" value="ECH_1"/>
    <property type="match status" value="1"/>
</dbReference>
<reference evidence="4" key="1">
    <citation type="journal article" date="2019" name="Int. J. Syst. Evol. Microbiol.">
        <title>The Global Catalogue of Microorganisms (GCM) 10K type strain sequencing project: providing services to taxonomists for standard genome sequencing and annotation.</title>
        <authorList>
            <consortium name="The Broad Institute Genomics Platform"/>
            <consortium name="The Broad Institute Genome Sequencing Center for Infectious Disease"/>
            <person name="Wu L."/>
            <person name="Ma J."/>
        </authorList>
    </citation>
    <scope>NUCLEOTIDE SEQUENCE [LARGE SCALE GENOMIC DNA]</scope>
    <source>
        <strain evidence="4">JCM 15572</strain>
    </source>
</reference>
<comment type="caution">
    <text evidence="3">The sequence shown here is derived from an EMBL/GenBank/DDBJ whole genome shotgun (WGS) entry which is preliminary data.</text>
</comment>
<dbReference type="CDD" id="cd06558">
    <property type="entry name" value="crotonase-like"/>
    <property type="match status" value="1"/>
</dbReference>
<dbReference type="Proteomes" id="UP001501705">
    <property type="component" value="Unassembled WGS sequence"/>
</dbReference>
<protein>
    <recommendedName>
        <fullName evidence="5">2-(1,2-epoxy-1,2-dihydrophenyl)acetyl-CoA isomerase</fullName>
    </recommendedName>
</protein>
<evidence type="ECO:0000256" key="1">
    <source>
        <dbReference type="ARBA" id="ARBA00005254"/>
    </source>
</evidence>
<dbReference type="InterPro" id="IPR001753">
    <property type="entry name" value="Enoyl-CoA_hydra/iso"/>
</dbReference>
<organism evidence="3 4">
    <name type="scientific">Kribbella hippodromi</name>
    <dbReference type="NCBI Taxonomy" id="434347"/>
    <lineage>
        <taxon>Bacteria</taxon>
        <taxon>Bacillati</taxon>
        <taxon>Actinomycetota</taxon>
        <taxon>Actinomycetes</taxon>
        <taxon>Propionibacteriales</taxon>
        <taxon>Kribbellaceae</taxon>
        <taxon>Kribbella</taxon>
    </lineage>
</organism>
<evidence type="ECO:0000256" key="2">
    <source>
        <dbReference type="SAM" id="MobiDB-lite"/>
    </source>
</evidence>
<dbReference type="InterPro" id="IPR014748">
    <property type="entry name" value="Enoyl-CoA_hydra_C"/>
</dbReference>
<evidence type="ECO:0000313" key="4">
    <source>
        <dbReference type="Proteomes" id="UP001501705"/>
    </source>
</evidence>
<name>A0ABP4PQH2_9ACTN</name>
<dbReference type="PANTHER" id="PTHR43459">
    <property type="entry name" value="ENOYL-COA HYDRATASE"/>
    <property type="match status" value="1"/>
</dbReference>
<proteinExistence type="inferred from homology"/>
<gene>
    <name evidence="3" type="ORF">GCM10009804_50600</name>
</gene>
<dbReference type="SUPFAM" id="SSF52096">
    <property type="entry name" value="ClpP/crotonase"/>
    <property type="match status" value="1"/>
</dbReference>
<evidence type="ECO:0000313" key="3">
    <source>
        <dbReference type="EMBL" id="GAA1588415.1"/>
    </source>
</evidence>
<keyword evidence="4" id="KW-1185">Reference proteome</keyword>
<dbReference type="InterPro" id="IPR029045">
    <property type="entry name" value="ClpP/crotonase-like_dom_sf"/>
</dbReference>